<dbReference type="STRING" id="112904.BH747_06940"/>
<name>A0A1V8YDP5_9ENTE</name>
<gene>
    <name evidence="1" type="ORF">BH747_06940</name>
</gene>
<dbReference type="InterPro" id="IPR035093">
    <property type="entry name" value="RelE/ParE_toxin_dom_sf"/>
</dbReference>
<evidence type="ECO:0000313" key="1">
    <source>
        <dbReference type="EMBL" id="OQO70426.1"/>
    </source>
</evidence>
<dbReference type="AlphaFoldDB" id="A0A1V8YDP5"/>
<dbReference type="InterPro" id="IPR031552">
    <property type="entry name" value="ParE-like_toxin"/>
</dbReference>
<sequence length="96" mass="11521">MVYEIVPSKHVIKYFKKLKKKPLKEKFLNLIYDEFAIDPYKWDQRTGDLSGIWSHEFKCAGTTYRVAYEFQENKVIPVLLCGTHENFYEQLKKIIE</sequence>
<organism evidence="1 2">
    <name type="scientific">Enterococcus villorum</name>
    <dbReference type="NCBI Taxonomy" id="112904"/>
    <lineage>
        <taxon>Bacteria</taxon>
        <taxon>Bacillati</taxon>
        <taxon>Bacillota</taxon>
        <taxon>Bacilli</taxon>
        <taxon>Lactobacillales</taxon>
        <taxon>Enterococcaceae</taxon>
        <taxon>Enterococcus</taxon>
    </lineage>
</organism>
<dbReference type="RefSeq" id="WP_081183588.1">
    <property type="nucleotide sequence ID" value="NZ_MJEA01000005.1"/>
</dbReference>
<dbReference type="Pfam" id="PF15781">
    <property type="entry name" value="ParE-like_toxin"/>
    <property type="match status" value="1"/>
</dbReference>
<protein>
    <submittedName>
        <fullName evidence="1">Addiction module toxin RelE</fullName>
    </submittedName>
</protein>
<dbReference type="SUPFAM" id="SSF143011">
    <property type="entry name" value="RelE-like"/>
    <property type="match status" value="1"/>
</dbReference>
<dbReference type="EMBL" id="MJEA01000005">
    <property type="protein sequence ID" value="OQO70426.1"/>
    <property type="molecule type" value="Genomic_DNA"/>
</dbReference>
<dbReference type="Proteomes" id="UP000192477">
    <property type="component" value="Unassembled WGS sequence"/>
</dbReference>
<reference evidence="1 2" key="1">
    <citation type="journal article" date="2017" name="BMC Microbiol.">
        <title>Comparative genomics of Enterococcus spp. isolated from bovine feces.</title>
        <authorList>
            <person name="Beukers A.G."/>
            <person name="Zaheer R."/>
            <person name="Goji N."/>
            <person name="Amoako K.K."/>
            <person name="Chaves A.V."/>
            <person name="Ward M.P."/>
            <person name="McAllister T.A."/>
        </authorList>
    </citation>
    <scope>NUCLEOTIDE SEQUENCE [LARGE SCALE GENOMIC DNA]</scope>
    <source>
        <strain evidence="1 2">F1129D 143</strain>
    </source>
</reference>
<comment type="caution">
    <text evidence="1">The sequence shown here is derived from an EMBL/GenBank/DDBJ whole genome shotgun (WGS) entry which is preliminary data.</text>
</comment>
<dbReference type="Gene3D" id="3.30.2310.20">
    <property type="entry name" value="RelE-like"/>
    <property type="match status" value="1"/>
</dbReference>
<proteinExistence type="predicted"/>
<evidence type="ECO:0000313" key="2">
    <source>
        <dbReference type="Proteomes" id="UP000192477"/>
    </source>
</evidence>
<accession>A0A1V8YDP5</accession>
<dbReference type="OrthoDB" id="82378at2"/>